<dbReference type="InterPro" id="IPR036390">
    <property type="entry name" value="WH_DNA-bd_sf"/>
</dbReference>
<dbReference type="Gene3D" id="1.10.10.10">
    <property type="entry name" value="Winged helix-like DNA-binding domain superfamily/Winged helix DNA-binding domain"/>
    <property type="match status" value="1"/>
</dbReference>
<feature type="compositionally biased region" description="Basic residues" evidence="5">
    <location>
        <begin position="308"/>
        <end position="317"/>
    </location>
</feature>
<dbReference type="Gene3D" id="3.40.190.290">
    <property type="match status" value="1"/>
</dbReference>
<proteinExistence type="inferred from homology"/>
<evidence type="ECO:0000256" key="5">
    <source>
        <dbReference type="SAM" id="MobiDB-lite"/>
    </source>
</evidence>
<dbReference type="OrthoDB" id="9786526at2"/>
<dbReference type="PANTHER" id="PTHR30537">
    <property type="entry name" value="HTH-TYPE TRANSCRIPTIONAL REGULATOR"/>
    <property type="match status" value="1"/>
</dbReference>
<comment type="caution">
    <text evidence="7">The sequence shown here is derived from an EMBL/GenBank/DDBJ whole genome shotgun (WGS) entry which is preliminary data.</text>
</comment>
<reference evidence="7 8" key="1">
    <citation type="submission" date="2018-06" db="EMBL/GenBank/DDBJ databases">
        <title>Genomic Encyclopedia of Type Strains, Phase III (KMG-III): the genomes of soil and plant-associated and newly described type strains.</title>
        <authorList>
            <person name="Whitman W."/>
        </authorList>
    </citation>
    <scope>NUCLEOTIDE SEQUENCE [LARGE SCALE GENOMIC DNA]</scope>
    <source>
        <strain evidence="7 8">LMG 23644</strain>
    </source>
</reference>
<dbReference type="InterPro" id="IPR058163">
    <property type="entry name" value="LysR-type_TF_proteobact-type"/>
</dbReference>
<dbReference type="GO" id="GO:0006351">
    <property type="term" value="P:DNA-templated transcription"/>
    <property type="evidence" value="ECO:0007669"/>
    <property type="project" value="TreeGrafter"/>
</dbReference>
<dbReference type="SUPFAM" id="SSF46785">
    <property type="entry name" value="Winged helix' DNA-binding domain"/>
    <property type="match status" value="1"/>
</dbReference>
<evidence type="ECO:0000256" key="4">
    <source>
        <dbReference type="ARBA" id="ARBA00023163"/>
    </source>
</evidence>
<evidence type="ECO:0000256" key="1">
    <source>
        <dbReference type="ARBA" id="ARBA00009437"/>
    </source>
</evidence>
<comment type="similarity">
    <text evidence="1">Belongs to the LysR transcriptional regulatory family.</text>
</comment>
<evidence type="ECO:0000256" key="2">
    <source>
        <dbReference type="ARBA" id="ARBA00023015"/>
    </source>
</evidence>
<evidence type="ECO:0000313" key="7">
    <source>
        <dbReference type="EMBL" id="RAS35572.1"/>
    </source>
</evidence>
<evidence type="ECO:0000259" key="6">
    <source>
        <dbReference type="PROSITE" id="PS50931"/>
    </source>
</evidence>
<dbReference type="PROSITE" id="PS50931">
    <property type="entry name" value="HTH_LYSR"/>
    <property type="match status" value="1"/>
</dbReference>
<keyword evidence="3" id="KW-0238">DNA-binding</keyword>
<dbReference type="Pfam" id="PF03466">
    <property type="entry name" value="LysR_substrate"/>
    <property type="match status" value="1"/>
</dbReference>
<dbReference type="InterPro" id="IPR000847">
    <property type="entry name" value="LysR_HTH_N"/>
</dbReference>
<dbReference type="GO" id="GO:0043565">
    <property type="term" value="F:sequence-specific DNA binding"/>
    <property type="evidence" value="ECO:0007669"/>
    <property type="project" value="TreeGrafter"/>
</dbReference>
<feature type="region of interest" description="Disordered" evidence="5">
    <location>
        <begin position="298"/>
        <end position="317"/>
    </location>
</feature>
<dbReference type="GO" id="GO:0003700">
    <property type="term" value="F:DNA-binding transcription factor activity"/>
    <property type="evidence" value="ECO:0007669"/>
    <property type="project" value="InterPro"/>
</dbReference>
<keyword evidence="2" id="KW-0805">Transcription regulation</keyword>
<gene>
    <name evidence="7" type="ORF">BX591_105291</name>
</gene>
<evidence type="ECO:0000313" key="8">
    <source>
        <dbReference type="Proteomes" id="UP000248918"/>
    </source>
</evidence>
<name>A0A329CP76_9BURK</name>
<dbReference type="FunFam" id="1.10.10.10:FF:000001">
    <property type="entry name" value="LysR family transcriptional regulator"/>
    <property type="match status" value="1"/>
</dbReference>
<keyword evidence="4" id="KW-0804">Transcription</keyword>
<sequence>MDRFEAMGILLAAIDTGSLSAASRKLRIPLATVSRRVTELEAHLNVQLLVRGTRALTLTEAGRGYVASCRRVLDEVAEIERTTSGEYQTPQGELVISVPPMMGRIHVMPVIVEFLAAFPQIRMRVQLTDRLVNLLDERVDLVLRLGEQPSSSLISTRAGLHRQVLCASPAYLKKHGTPRKPEDLLSHDCVSYEGYAVGSKWEFRSRGRTLMIEVPSRLVVSSVEAAVVAAAEGAGIARVVSYQIEEQLKSGSLVSLLEAFEPPPSPVNLMYAAQRQMPLKLRAFIDFAVPRLRERLGLTDAADPRPPRPPRRRATSS</sequence>
<dbReference type="RefSeq" id="WP_111931477.1">
    <property type="nucleotide sequence ID" value="NZ_CADFFP010000006.1"/>
</dbReference>
<organism evidence="7 8">
    <name type="scientific">Paraburkholderia bryophila</name>
    <dbReference type="NCBI Taxonomy" id="420952"/>
    <lineage>
        <taxon>Bacteria</taxon>
        <taxon>Pseudomonadati</taxon>
        <taxon>Pseudomonadota</taxon>
        <taxon>Betaproteobacteria</taxon>
        <taxon>Burkholderiales</taxon>
        <taxon>Burkholderiaceae</taxon>
        <taxon>Paraburkholderia</taxon>
    </lineage>
</organism>
<dbReference type="SUPFAM" id="SSF53850">
    <property type="entry name" value="Periplasmic binding protein-like II"/>
    <property type="match status" value="1"/>
</dbReference>
<dbReference type="EMBL" id="QLTK01000005">
    <property type="protein sequence ID" value="RAS35572.1"/>
    <property type="molecule type" value="Genomic_DNA"/>
</dbReference>
<dbReference type="PANTHER" id="PTHR30537:SF5">
    <property type="entry name" value="HTH-TYPE TRANSCRIPTIONAL ACTIVATOR TTDR-RELATED"/>
    <property type="match status" value="1"/>
</dbReference>
<dbReference type="InterPro" id="IPR036388">
    <property type="entry name" value="WH-like_DNA-bd_sf"/>
</dbReference>
<evidence type="ECO:0000256" key="3">
    <source>
        <dbReference type="ARBA" id="ARBA00023125"/>
    </source>
</evidence>
<dbReference type="Pfam" id="PF00126">
    <property type="entry name" value="HTH_1"/>
    <property type="match status" value="1"/>
</dbReference>
<accession>A0A329CP76</accession>
<dbReference type="AlphaFoldDB" id="A0A329CP76"/>
<feature type="domain" description="HTH lysR-type" evidence="6">
    <location>
        <begin position="1"/>
        <end position="59"/>
    </location>
</feature>
<dbReference type="InterPro" id="IPR005119">
    <property type="entry name" value="LysR_subst-bd"/>
</dbReference>
<protein>
    <submittedName>
        <fullName evidence="7">LysR family transcriptional regulator</fullName>
    </submittedName>
</protein>
<dbReference type="Proteomes" id="UP000248918">
    <property type="component" value="Unassembled WGS sequence"/>
</dbReference>